<evidence type="ECO:0000256" key="6">
    <source>
        <dbReference type="ARBA" id="ARBA00022679"/>
    </source>
</evidence>
<dbReference type="GO" id="GO:0005524">
    <property type="term" value="F:ATP binding"/>
    <property type="evidence" value="ECO:0007669"/>
    <property type="project" value="UniProtKB-KW"/>
</dbReference>
<keyword evidence="7" id="KW-0479">Metal-binding</keyword>
<dbReference type="AlphaFoldDB" id="A0A8H3FSK3"/>
<dbReference type="Proteomes" id="UP000664521">
    <property type="component" value="Unassembled WGS sequence"/>
</dbReference>
<dbReference type="GO" id="GO:0000287">
    <property type="term" value="F:magnesium ion binding"/>
    <property type="evidence" value="ECO:0007669"/>
    <property type="project" value="InterPro"/>
</dbReference>
<reference evidence="19" key="1">
    <citation type="submission" date="2021-03" db="EMBL/GenBank/DDBJ databases">
        <authorList>
            <person name="Tagirdzhanova G."/>
        </authorList>
    </citation>
    <scope>NUCLEOTIDE SEQUENCE</scope>
</reference>
<dbReference type="InterPro" id="IPR000417">
    <property type="entry name" value="Hyethyz_kinase"/>
</dbReference>
<evidence type="ECO:0000256" key="13">
    <source>
        <dbReference type="ARBA" id="ARBA00047334"/>
    </source>
</evidence>
<evidence type="ECO:0000259" key="18">
    <source>
        <dbReference type="Pfam" id="PF02581"/>
    </source>
</evidence>
<dbReference type="UniPathway" id="UPA00060">
    <property type="reaction ID" value="UER00139"/>
</dbReference>
<comment type="catalytic activity">
    <reaction evidence="13">
        <text>4-methyl-5-(2-phosphooxyethyl)-thiazole + 4-amino-2-methyl-5-(diphosphooxymethyl)pyrimidine + H(+) = thiamine phosphate + diphosphate</text>
        <dbReference type="Rhea" id="RHEA:22328"/>
        <dbReference type="ChEBI" id="CHEBI:15378"/>
        <dbReference type="ChEBI" id="CHEBI:33019"/>
        <dbReference type="ChEBI" id="CHEBI:37575"/>
        <dbReference type="ChEBI" id="CHEBI:57841"/>
        <dbReference type="ChEBI" id="CHEBI:58296"/>
        <dbReference type="EC" id="2.5.1.3"/>
    </reaction>
</comment>
<dbReference type="NCBIfam" id="NF006830">
    <property type="entry name" value="PRK09355.1"/>
    <property type="match status" value="1"/>
</dbReference>
<comment type="similarity">
    <text evidence="16">In the C-terminal section; belongs to the Thz kinase family.</text>
</comment>
<dbReference type="FunFam" id="3.20.20.70:FF:000104">
    <property type="entry name" value="Thiamine biosynthetic bifunctional enzyme"/>
    <property type="match status" value="1"/>
</dbReference>
<evidence type="ECO:0000256" key="11">
    <source>
        <dbReference type="ARBA" id="ARBA00022842"/>
    </source>
</evidence>
<evidence type="ECO:0000256" key="16">
    <source>
        <dbReference type="ARBA" id="ARBA00061146"/>
    </source>
</evidence>
<keyword evidence="20" id="KW-1185">Reference proteome</keyword>
<sequence>MSDAMAVDYSLYLVTDSTEAVLGDKDLATVVRDSINGGVTIVQYRDKKSETAELIGMAKRLRSITSSLKVPLLINDRLDVALAVGADGVHIGQDDMDISTARKLLGPKAIIGVTCSTRAEVRMAVDGGASYIGIGTVFATPTKENAKSIIGIVGVRAILQELTCLKEQVKTVAIGGINTFNVQRVMYQSQSSSKALDGVAIVSGIIAAPDPRLAAMRLQSLMRTTPAFALGVSIGASQSVDHLLVKIPDVVSEVRRTKPLCHNMTNLVVQNFAANAVLCIGGSPIMANFGEEAESLARHGGSLVINMGSVTPEGISNYLQALNAYNHHGFPVLFDPVGAGATQTRREALKTIMAGGYFHVIKGNESEIKAVLGQTDQQQKGVDSSSSSSALEKASLVKELAIKEGNVAILTGATDYLSDGDRTYSVDNGSIYLSKITGSGCVLGSIIAAYMSAHRSDRLLATLAAMLVYEIAAERAAERSDVKGPGTFVPAFLDELYNITEETSTGNSEWLKAAKVEAIDTNSNA</sequence>
<comment type="cofactor">
    <cofactor evidence="2">
        <name>Mg(2+)</name>
        <dbReference type="ChEBI" id="CHEBI:18420"/>
    </cofactor>
</comment>
<evidence type="ECO:0000313" key="19">
    <source>
        <dbReference type="EMBL" id="CAF9930342.1"/>
    </source>
</evidence>
<protein>
    <recommendedName>
        <fullName evidence="18">Thiamine phosphate synthase/TenI domain-containing protein</fullName>
    </recommendedName>
</protein>
<dbReference type="NCBIfam" id="TIGR00693">
    <property type="entry name" value="thiE"/>
    <property type="match status" value="1"/>
</dbReference>
<evidence type="ECO:0000256" key="4">
    <source>
        <dbReference type="ARBA" id="ARBA00004868"/>
    </source>
</evidence>
<organism evidence="19 20">
    <name type="scientific">Heterodermia speciosa</name>
    <dbReference type="NCBI Taxonomy" id="116794"/>
    <lineage>
        <taxon>Eukaryota</taxon>
        <taxon>Fungi</taxon>
        <taxon>Dikarya</taxon>
        <taxon>Ascomycota</taxon>
        <taxon>Pezizomycotina</taxon>
        <taxon>Lecanoromycetes</taxon>
        <taxon>OSLEUM clade</taxon>
        <taxon>Lecanoromycetidae</taxon>
        <taxon>Caliciales</taxon>
        <taxon>Physciaceae</taxon>
        <taxon>Heterodermia</taxon>
    </lineage>
</organism>
<evidence type="ECO:0000256" key="5">
    <source>
        <dbReference type="ARBA" id="ARBA00005165"/>
    </source>
</evidence>
<dbReference type="EMBL" id="CAJPDS010000055">
    <property type="protein sequence ID" value="CAF9930342.1"/>
    <property type="molecule type" value="Genomic_DNA"/>
</dbReference>
<dbReference type="GO" id="GO:0004417">
    <property type="term" value="F:hydroxyethylthiazole kinase activity"/>
    <property type="evidence" value="ECO:0007669"/>
    <property type="project" value="UniProtKB-EC"/>
</dbReference>
<comment type="catalytic activity">
    <reaction evidence="1">
        <text>5-(2-hydroxyethyl)-4-methylthiazole + ATP = 4-methyl-5-(2-phosphooxyethyl)-thiazole + ADP + H(+)</text>
        <dbReference type="Rhea" id="RHEA:24212"/>
        <dbReference type="ChEBI" id="CHEBI:15378"/>
        <dbReference type="ChEBI" id="CHEBI:17957"/>
        <dbReference type="ChEBI" id="CHEBI:30616"/>
        <dbReference type="ChEBI" id="CHEBI:58296"/>
        <dbReference type="ChEBI" id="CHEBI:456216"/>
        <dbReference type="EC" id="2.7.1.50"/>
    </reaction>
</comment>
<feature type="domain" description="Thiamine phosphate synthase/TenI" evidence="18">
    <location>
        <begin position="11"/>
        <end position="205"/>
    </location>
</feature>
<dbReference type="PANTHER" id="PTHR20857">
    <property type="entry name" value="THIAMINE-PHOSPHATE PYROPHOSPHORYLASE"/>
    <property type="match status" value="1"/>
</dbReference>
<keyword evidence="11" id="KW-0460">Magnesium</keyword>
<keyword evidence="12" id="KW-0784">Thiamine biosynthesis</keyword>
<keyword evidence="9" id="KW-0418">Kinase</keyword>
<proteinExistence type="inferred from homology"/>
<evidence type="ECO:0000256" key="15">
    <source>
        <dbReference type="ARBA" id="ARBA00047883"/>
    </source>
</evidence>
<evidence type="ECO:0000256" key="2">
    <source>
        <dbReference type="ARBA" id="ARBA00001946"/>
    </source>
</evidence>
<dbReference type="InterPro" id="IPR029056">
    <property type="entry name" value="Ribokinase-like"/>
</dbReference>
<dbReference type="FunFam" id="3.40.1190.20:FF:000042">
    <property type="entry name" value="Probable thiamine biosynthetic bifunctional enzyme"/>
    <property type="match status" value="1"/>
</dbReference>
<dbReference type="GO" id="GO:0004789">
    <property type="term" value="F:thiamine-phosphate diphosphorylase activity"/>
    <property type="evidence" value="ECO:0007669"/>
    <property type="project" value="UniProtKB-EC"/>
</dbReference>
<dbReference type="InterPro" id="IPR022998">
    <property type="entry name" value="ThiamineP_synth_TenI"/>
</dbReference>
<evidence type="ECO:0000313" key="20">
    <source>
        <dbReference type="Proteomes" id="UP000664521"/>
    </source>
</evidence>
<gene>
    <name evidence="19" type="ORF">HETSPECPRED_007607</name>
</gene>
<evidence type="ECO:0000256" key="1">
    <source>
        <dbReference type="ARBA" id="ARBA00001771"/>
    </source>
</evidence>
<evidence type="ECO:0000256" key="9">
    <source>
        <dbReference type="ARBA" id="ARBA00022777"/>
    </source>
</evidence>
<evidence type="ECO:0000256" key="10">
    <source>
        <dbReference type="ARBA" id="ARBA00022840"/>
    </source>
</evidence>
<name>A0A8H3FSK3_9LECA</name>
<dbReference type="Gene3D" id="3.20.20.70">
    <property type="entry name" value="Aldolase class I"/>
    <property type="match status" value="1"/>
</dbReference>
<keyword evidence="8" id="KW-0547">Nucleotide-binding</keyword>
<comment type="caution">
    <text evidence="19">The sequence shown here is derived from an EMBL/GenBank/DDBJ whole genome shotgun (WGS) entry which is preliminary data.</text>
</comment>
<dbReference type="HAMAP" id="MF_00097">
    <property type="entry name" value="TMP_synthase"/>
    <property type="match status" value="1"/>
</dbReference>
<dbReference type="HAMAP" id="MF_00228">
    <property type="entry name" value="Thz_kinase"/>
    <property type="match status" value="1"/>
</dbReference>
<dbReference type="SUPFAM" id="SSF53613">
    <property type="entry name" value="Ribokinase-like"/>
    <property type="match status" value="1"/>
</dbReference>
<dbReference type="PANTHER" id="PTHR20857:SF23">
    <property type="entry name" value="THIAMINE BIOSYNTHETIC BIFUNCTIONAL ENZYME"/>
    <property type="match status" value="1"/>
</dbReference>
<evidence type="ECO:0000256" key="7">
    <source>
        <dbReference type="ARBA" id="ARBA00022723"/>
    </source>
</evidence>
<dbReference type="InterPro" id="IPR034291">
    <property type="entry name" value="TMP_synthase"/>
</dbReference>
<dbReference type="SUPFAM" id="SSF51391">
    <property type="entry name" value="Thiamin phosphate synthase"/>
    <property type="match status" value="1"/>
</dbReference>
<dbReference type="OrthoDB" id="4994at2759"/>
<keyword evidence="10" id="KW-0067">ATP-binding</keyword>
<evidence type="ECO:0000256" key="8">
    <source>
        <dbReference type="ARBA" id="ARBA00022741"/>
    </source>
</evidence>
<evidence type="ECO:0000256" key="14">
    <source>
        <dbReference type="ARBA" id="ARBA00047851"/>
    </source>
</evidence>
<dbReference type="NCBIfam" id="TIGR00694">
    <property type="entry name" value="thiM"/>
    <property type="match status" value="1"/>
</dbReference>
<comment type="catalytic activity">
    <reaction evidence="14">
        <text>2-(2-carboxy-4-methylthiazol-5-yl)ethyl phosphate + 4-amino-2-methyl-5-(diphosphooxymethyl)pyrimidine + 2 H(+) = thiamine phosphate + CO2 + diphosphate</text>
        <dbReference type="Rhea" id="RHEA:47848"/>
        <dbReference type="ChEBI" id="CHEBI:15378"/>
        <dbReference type="ChEBI" id="CHEBI:16526"/>
        <dbReference type="ChEBI" id="CHEBI:33019"/>
        <dbReference type="ChEBI" id="CHEBI:37575"/>
        <dbReference type="ChEBI" id="CHEBI:57841"/>
        <dbReference type="ChEBI" id="CHEBI:62890"/>
        <dbReference type="EC" id="2.5.1.3"/>
    </reaction>
</comment>
<dbReference type="CDD" id="cd00564">
    <property type="entry name" value="TMP_TenI"/>
    <property type="match status" value="1"/>
</dbReference>
<dbReference type="GO" id="GO:0009229">
    <property type="term" value="P:thiamine diphosphate biosynthetic process"/>
    <property type="evidence" value="ECO:0007669"/>
    <property type="project" value="UniProtKB-UniPathway"/>
</dbReference>
<dbReference type="GO" id="GO:0005737">
    <property type="term" value="C:cytoplasm"/>
    <property type="evidence" value="ECO:0007669"/>
    <property type="project" value="TreeGrafter"/>
</dbReference>
<evidence type="ECO:0000256" key="17">
    <source>
        <dbReference type="ARBA" id="ARBA00061283"/>
    </source>
</evidence>
<comment type="pathway">
    <text evidence="4">Cofactor biosynthesis; thiamine diphosphate biosynthesis; 4-methyl-5-(2-phosphoethyl)-thiazole from 5-(2-hydroxyethyl)-4-methylthiazole: step 1/1.</text>
</comment>
<evidence type="ECO:0000256" key="3">
    <source>
        <dbReference type="ARBA" id="ARBA00003814"/>
    </source>
</evidence>
<dbReference type="Gene3D" id="3.40.1190.20">
    <property type="match status" value="1"/>
</dbReference>
<comment type="pathway">
    <text evidence="5">Cofactor biosynthesis; thiamine diphosphate biosynthesis; thiamine phosphate from 4-amino-2-methyl-5-diphosphomethylpyrimidine and 4-methyl-5-(2-phosphoethyl)-thiazole: step 1/1.</text>
</comment>
<comment type="similarity">
    <text evidence="17">In the N-terminal section; belongs to the thiamine-phosphate synthase family.</text>
</comment>
<dbReference type="Pfam" id="PF02110">
    <property type="entry name" value="HK"/>
    <property type="match status" value="1"/>
</dbReference>
<dbReference type="InterPro" id="IPR013785">
    <property type="entry name" value="Aldolase_TIM"/>
</dbReference>
<keyword evidence="6" id="KW-0808">Transferase</keyword>
<evidence type="ECO:0000256" key="12">
    <source>
        <dbReference type="ARBA" id="ARBA00022977"/>
    </source>
</evidence>
<dbReference type="InterPro" id="IPR036206">
    <property type="entry name" value="ThiamineP_synth_sf"/>
</dbReference>
<dbReference type="CDD" id="cd01170">
    <property type="entry name" value="THZ_kinase"/>
    <property type="match status" value="1"/>
</dbReference>
<dbReference type="PRINTS" id="PR01099">
    <property type="entry name" value="HYETHTZKNASE"/>
</dbReference>
<dbReference type="Pfam" id="PF02581">
    <property type="entry name" value="TMP-TENI"/>
    <property type="match status" value="1"/>
</dbReference>
<comment type="catalytic activity">
    <reaction evidence="15">
        <text>2-[(2R,5Z)-2-carboxy-4-methylthiazol-5(2H)-ylidene]ethyl phosphate + 4-amino-2-methyl-5-(diphosphooxymethyl)pyrimidine + 2 H(+) = thiamine phosphate + CO2 + diphosphate</text>
        <dbReference type="Rhea" id="RHEA:47844"/>
        <dbReference type="ChEBI" id="CHEBI:15378"/>
        <dbReference type="ChEBI" id="CHEBI:16526"/>
        <dbReference type="ChEBI" id="CHEBI:33019"/>
        <dbReference type="ChEBI" id="CHEBI:37575"/>
        <dbReference type="ChEBI" id="CHEBI:57841"/>
        <dbReference type="ChEBI" id="CHEBI:62899"/>
        <dbReference type="EC" id="2.5.1.3"/>
    </reaction>
</comment>
<dbReference type="GO" id="GO:0009228">
    <property type="term" value="P:thiamine biosynthetic process"/>
    <property type="evidence" value="ECO:0007669"/>
    <property type="project" value="UniProtKB-KW"/>
</dbReference>
<comment type="function">
    <text evidence="3">Condenses 4-methyl-5-(beta-hydroxyethyl)thiazole monophosphate (THZ-P) and 2-methyl-4-amino-5-hydroxymethyl pyrimidine pyrophosphate (HMP-PP) to form thiamine monophosphate (TMP).</text>
</comment>
<accession>A0A8H3FSK3</accession>